<dbReference type="InterPro" id="IPR010016">
    <property type="entry name" value="PxpB"/>
</dbReference>
<dbReference type="InterPro" id="IPR003833">
    <property type="entry name" value="CT_C_D"/>
</dbReference>
<protein>
    <submittedName>
        <fullName evidence="5">Carboxyltransferase domain-containing protein</fullName>
    </submittedName>
</protein>
<keyword evidence="3" id="KW-0067">ATP-binding</keyword>
<name>A0AAU7VW24_9MICO</name>
<sequence length="236" mass="25295">MSAFPLAIAEYGDGAVMVTVRSPEVAERRHLIGEFRERVLTELPPGVDDVVSGLESLLVEFDPLVATSEQVSFALGALGRADIASITRSEPSLLVVPIVVNDETAPDLIEVARELGITPDEVIGRLESSTLTVNLLAAAMAPMMDGLEVPNPVRRQATPRTDVPPGSVMIAGRNAIIQPFPGPTGWRVIGRSPLRIVDITRDAPVSFAPGDRISFRRISEAEAEALDGVFLERGVR</sequence>
<evidence type="ECO:0000259" key="4">
    <source>
        <dbReference type="SMART" id="SM00796"/>
    </source>
</evidence>
<feature type="domain" description="Carboxyltransferase" evidence="4">
    <location>
        <begin position="6"/>
        <end position="207"/>
    </location>
</feature>
<evidence type="ECO:0000256" key="1">
    <source>
        <dbReference type="ARBA" id="ARBA00022741"/>
    </source>
</evidence>
<dbReference type="InterPro" id="IPR029000">
    <property type="entry name" value="Cyclophilin-like_dom_sf"/>
</dbReference>
<dbReference type="Gene3D" id="2.40.100.10">
    <property type="entry name" value="Cyclophilin-like"/>
    <property type="match status" value="1"/>
</dbReference>
<proteinExistence type="predicted"/>
<dbReference type="PANTHER" id="PTHR34698:SF2">
    <property type="entry name" value="5-OXOPROLINASE SUBUNIT B"/>
    <property type="match status" value="1"/>
</dbReference>
<dbReference type="PANTHER" id="PTHR34698">
    <property type="entry name" value="5-OXOPROLINASE SUBUNIT B"/>
    <property type="match status" value="1"/>
</dbReference>
<dbReference type="SMART" id="SM00796">
    <property type="entry name" value="AHS1"/>
    <property type="match status" value="1"/>
</dbReference>
<accession>A0AAU7VW24</accession>
<evidence type="ECO:0000256" key="2">
    <source>
        <dbReference type="ARBA" id="ARBA00022801"/>
    </source>
</evidence>
<evidence type="ECO:0000256" key="3">
    <source>
        <dbReference type="ARBA" id="ARBA00022840"/>
    </source>
</evidence>
<dbReference type="RefSeq" id="WP_350351698.1">
    <property type="nucleotide sequence ID" value="NZ_CP158357.1"/>
</dbReference>
<reference evidence="5" key="1">
    <citation type="submission" date="2024-06" db="EMBL/GenBank/DDBJ databases">
        <title>Draft genome sequence of Microbacterium sp. strain A8/3-1, isolated from Oxytropis tragacanthoides Fisch. ex DC. Root nodules in the Altai region of Russia.</title>
        <authorList>
            <person name="Sazanova A."/>
            <person name="Guro P."/>
            <person name="Kuznetsova I."/>
            <person name="Belimov A."/>
            <person name="Safronova V."/>
        </authorList>
    </citation>
    <scope>NUCLEOTIDE SEQUENCE</scope>
    <source>
        <strain evidence="5">A8/3-1</strain>
    </source>
</reference>
<keyword evidence="1" id="KW-0547">Nucleotide-binding</keyword>
<gene>
    <name evidence="5" type="ORF">ABS642_21410</name>
</gene>
<keyword evidence="2" id="KW-0378">Hydrolase</keyword>
<dbReference type="Gene3D" id="3.30.1360.40">
    <property type="match status" value="1"/>
</dbReference>
<dbReference type="GO" id="GO:0016787">
    <property type="term" value="F:hydrolase activity"/>
    <property type="evidence" value="ECO:0007669"/>
    <property type="project" value="UniProtKB-KW"/>
</dbReference>
<dbReference type="AlphaFoldDB" id="A0AAU7VW24"/>
<dbReference type="GO" id="GO:0005524">
    <property type="term" value="F:ATP binding"/>
    <property type="evidence" value="ECO:0007669"/>
    <property type="project" value="UniProtKB-KW"/>
</dbReference>
<dbReference type="SUPFAM" id="SSF160467">
    <property type="entry name" value="PH0987 N-terminal domain-like"/>
    <property type="match status" value="1"/>
</dbReference>
<dbReference type="SUPFAM" id="SSF50891">
    <property type="entry name" value="Cyclophilin-like"/>
    <property type="match status" value="1"/>
</dbReference>
<evidence type="ECO:0000313" key="5">
    <source>
        <dbReference type="EMBL" id="XBX78430.1"/>
    </source>
</evidence>
<dbReference type="Pfam" id="PF02682">
    <property type="entry name" value="CT_C_D"/>
    <property type="match status" value="1"/>
</dbReference>
<dbReference type="EMBL" id="CP158357">
    <property type="protein sequence ID" value="XBX78430.1"/>
    <property type="molecule type" value="Genomic_DNA"/>
</dbReference>
<organism evidence="5">
    <name type="scientific">Microbacterium sp. A8/3-1</name>
    <dbReference type="NCBI Taxonomy" id="3160749"/>
    <lineage>
        <taxon>Bacteria</taxon>
        <taxon>Bacillati</taxon>
        <taxon>Actinomycetota</taxon>
        <taxon>Actinomycetes</taxon>
        <taxon>Micrococcales</taxon>
        <taxon>Microbacteriaceae</taxon>
        <taxon>Microbacterium</taxon>
    </lineage>
</organism>